<reference evidence="1" key="1">
    <citation type="journal article" date="2021" name="New Phytol.">
        <title>Evolutionary innovations through gain and loss of genes in the ectomycorrhizal Boletales.</title>
        <authorList>
            <person name="Wu G."/>
            <person name="Miyauchi S."/>
            <person name="Morin E."/>
            <person name="Kuo A."/>
            <person name="Drula E."/>
            <person name="Varga T."/>
            <person name="Kohler A."/>
            <person name="Feng B."/>
            <person name="Cao Y."/>
            <person name="Lipzen A."/>
            <person name="Daum C."/>
            <person name="Hundley H."/>
            <person name="Pangilinan J."/>
            <person name="Johnson J."/>
            <person name="Barry K."/>
            <person name="LaButti K."/>
            <person name="Ng V."/>
            <person name="Ahrendt S."/>
            <person name="Min B."/>
            <person name="Choi I.G."/>
            <person name="Park H."/>
            <person name="Plett J.M."/>
            <person name="Magnuson J."/>
            <person name="Spatafora J.W."/>
            <person name="Nagy L.G."/>
            <person name="Henrissat B."/>
            <person name="Grigoriev I.V."/>
            <person name="Yang Z.L."/>
            <person name="Xu J."/>
            <person name="Martin F.M."/>
        </authorList>
    </citation>
    <scope>NUCLEOTIDE SEQUENCE</scope>
    <source>
        <strain evidence="1">KUC20120723A-06</strain>
    </source>
</reference>
<sequence length="306" mass="34633">MESQEVVTYTYNLCAGSAPLQFFIVVEAEADRPNHYTFSLSMKAGHVERTLCETITMRLSIDPRRLNFSVFVFPPRSSLPAGCLYNLRVWLRTGEIDHRLFGDNDLWVGRDPDFRSIGDASFAILRNATQDMLIYQAVVGRAHVSFIIRWQLVEVGLYSLSLDYEAGGAGRILFDNYELRLDCEPQTVSFMIYSIPVSSTPAGASHRLRCWLRTPHVFPSPTSSVTSQPAESYIYQRLWKCDDFKLGAKLNFEALGNKLSMGIQDPVSPHFDRDTLSIYQGRRRSRLPPHGDVASPGSPHHIVNDR</sequence>
<dbReference type="EMBL" id="MU266651">
    <property type="protein sequence ID" value="KAH7919538.1"/>
    <property type="molecule type" value="Genomic_DNA"/>
</dbReference>
<proteinExistence type="predicted"/>
<evidence type="ECO:0000313" key="1">
    <source>
        <dbReference type="EMBL" id="KAH7919538.1"/>
    </source>
</evidence>
<evidence type="ECO:0000313" key="2">
    <source>
        <dbReference type="Proteomes" id="UP000790709"/>
    </source>
</evidence>
<name>A0ACB8B350_9AGAM</name>
<comment type="caution">
    <text evidence="1">The sequence shown here is derived from an EMBL/GenBank/DDBJ whole genome shotgun (WGS) entry which is preliminary data.</text>
</comment>
<keyword evidence="2" id="KW-1185">Reference proteome</keyword>
<gene>
    <name evidence="1" type="ORF">BV22DRAFT_1040794</name>
</gene>
<dbReference type="Proteomes" id="UP000790709">
    <property type="component" value="Unassembled WGS sequence"/>
</dbReference>
<protein>
    <submittedName>
        <fullName evidence="1">Uncharacterized protein</fullName>
    </submittedName>
</protein>
<organism evidence="1 2">
    <name type="scientific">Leucogyrophana mollusca</name>
    <dbReference type="NCBI Taxonomy" id="85980"/>
    <lineage>
        <taxon>Eukaryota</taxon>
        <taxon>Fungi</taxon>
        <taxon>Dikarya</taxon>
        <taxon>Basidiomycota</taxon>
        <taxon>Agaricomycotina</taxon>
        <taxon>Agaricomycetes</taxon>
        <taxon>Agaricomycetidae</taxon>
        <taxon>Boletales</taxon>
        <taxon>Boletales incertae sedis</taxon>
        <taxon>Leucogyrophana</taxon>
    </lineage>
</organism>
<accession>A0ACB8B350</accession>